<comment type="similarity">
    <text evidence="1 2">Belongs to the glycosyl hydrolase 12 (cellulase H) family.</text>
</comment>
<gene>
    <name evidence="4" type="ORF">UK23_43425</name>
</gene>
<dbReference type="AlphaFoldDB" id="A0A0F0GFD7"/>
<keyword evidence="2" id="KW-0624">Polysaccharide degradation</keyword>
<dbReference type="InterPro" id="IPR002594">
    <property type="entry name" value="GH12"/>
</dbReference>
<dbReference type="SUPFAM" id="SSF49899">
    <property type="entry name" value="Concanavalin A-like lectins/glucanases"/>
    <property type="match status" value="1"/>
</dbReference>
<accession>A0A0F0GFD7</accession>
<dbReference type="GO" id="GO:0008810">
    <property type="term" value="F:cellulase activity"/>
    <property type="evidence" value="ECO:0007669"/>
    <property type="project" value="InterPro"/>
</dbReference>
<keyword evidence="3" id="KW-0732">Signal</keyword>
<keyword evidence="2" id="KW-0326">Glycosidase</keyword>
<feature type="chain" id="PRO_5002441181" description="Endo-1,4-beta-glucanase" evidence="3">
    <location>
        <begin position="30"/>
        <end position="260"/>
    </location>
</feature>
<dbReference type="Pfam" id="PF01670">
    <property type="entry name" value="Glyco_hydro_12"/>
    <property type="match status" value="1"/>
</dbReference>
<comment type="caution">
    <text evidence="4">The sequence shown here is derived from an EMBL/GenBank/DDBJ whole genome shotgun (WGS) entry which is preliminary data.</text>
</comment>
<keyword evidence="5" id="KW-1185">Reference proteome</keyword>
<keyword evidence="2" id="KW-0378">Hydrolase</keyword>
<protein>
    <recommendedName>
        <fullName evidence="6">Endo-1,4-beta-glucanase</fullName>
    </recommendedName>
</protein>
<feature type="signal peptide" evidence="3">
    <location>
        <begin position="1"/>
        <end position="29"/>
    </location>
</feature>
<dbReference type="InterPro" id="IPR013320">
    <property type="entry name" value="ConA-like_dom_sf"/>
</dbReference>
<dbReference type="PATRIC" id="fig|68170.10.peg.1899"/>
<dbReference type="EMBL" id="JYJG01000455">
    <property type="protein sequence ID" value="KJK34667.1"/>
    <property type="molecule type" value="Genomic_DNA"/>
</dbReference>
<evidence type="ECO:0000313" key="4">
    <source>
        <dbReference type="EMBL" id="KJK34667.1"/>
    </source>
</evidence>
<evidence type="ECO:0008006" key="6">
    <source>
        <dbReference type="Google" id="ProtNLM"/>
    </source>
</evidence>
<dbReference type="PANTHER" id="PTHR34002:SF9">
    <property type="entry name" value="XYLOGLUCAN-SPECIFIC ENDO-BETA-1,4-GLUCANASE A"/>
    <property type="match status" value="1"/>
</dbReference>
<reference evidence="4 5" key="1">
    <citation type="submission" date="2015-02" db="EMBL/GenBank/DDBJ databases">
        <authorList>
            <person name="Ju K.-S."/>
            <person name="Doroghazi J.R."/>
            <person name="Metcalf W."/>
        </authorList>
    </citation>
    <scope>NUCLEOTIDE SEQUENCE [LARGE SCALE GENOMIC DNA]</scope>
    <source>
        <strain evidence="4 5">NRRL B-16140</strain>
    </source>
</reference>
<proteinExistence type="inferred from homology"/>
<name>A0A0F0GFD7_LENAE</name>
<evidence type="ECO:0000256" key="2">
    <source>
        <dbReference type="RuleBase" id="RU361163"/>
    </source>
</evidence>
<evidence type="ECO:0000256" key="3">
    <source>
        <dbReference type="SAM" id="SignalP"/>
    </source>
</evidence>
<dbReference type="GO" id="GO:0000272">
    <property type="term" value="P:polysaccharide catabolic process"/>
    <property type="evidence" value="ECO:0007669"/>
    <property type="project" value="UniProtKB-KW"/>
</dbReference>
<evidence type="ECO:0000256" key="1">
    <source>
        <dbReference type="ARBA" id="ARBA00005519"/>
    </source>
</evidence>
<dbReference type="Gene3D" id="2.60.120.180">
    <property type="match status" value="1"/>
</dbReference>
<dbReference type="InterPro" id="IPR013319">
    <property type="entry name" value="GH11/12"/>
</dbReference>
<organism evidence="4 5">
    <name type="scientific">Lentzea aerocolonigenes</name>
    <name type="common">Lechevalieria aerocolonigenes</name>
    <name type="synonym">Saccharothrix aerocolonigenes</name>
    <dbReference type="NCBI Taxonomy" id="68170"/>
    <lineage>
        <taxon>Bacteria</taxon>
        <taxon>Bacillati</taxon>
        <taxon>Actinomycetota</taxon>
        <taxon>Actinomycetes</taxon>
        <taxon>Pseudonocardiales</taxon>
        <taxon>Pseudonocardiaceae</taxon>
        <taxon>Lentzea</taxon>
    </lineage>
</organism>
<sequence>MFAHRFRVVLATAALALAAVIVQASPAQAAKTCNSGGSYDMGKYWISNNLWGAGSGSGWQCIWNNSQSGNNISWGTNYSWSGSGNSVKSYDAAILGWHWGWRRTGTGLPVQLSANKNVNTGFTYNVRHSGGAMNVSYDMWLHPMSNPGGGTTPSDEVMIWTYRAGGAGPAGTLQATVNVAGTSWDLYRGRIGGSTGWNVYSFVRKANTSSATFNARDFLNHLVGRGWMSSSKYLTSVQAGTEVFTGSGQLDVTNFYANVG</sequence>
<evidence type="ECO:0000313" key="5">
    <source>
        <dbReference type="Proteomes" id="UP000033393"/>
    </source>
</evidence>
<dbReference type="Proteomes" id="UP000033393">
    <property type="component" value="Unassembled WGS sequence"/>
</dbReference>
<keyword evidence="2" id="KW-0119">Carbohydrate metabolism</keyword>
<dbReference type="PANTHER" id="PTHR34002">
    <property type="entry name" value="BLR1656 PROTEIN"/>
    <property type="match status" value="1"/>
</dbReference>